<evidence type="ECO:0000313" key="2">
    <source>
        <dbReference type="EMBL" id="MDQ0145634.1"/>
    </source>
</evidence>
<protein>
    <submittedName>
        <fullName evidence="2">Uncharacterized protein</fullName>
    </submittedName>
</protein>
<gene>
    <name evidence="2" type="ORF">J2T23_001526</name>
</gene>
<name>A0AAJ1WD01_9MICC</name>
<dbReference type="Proteomes" id="UP001239267">
    <property type="component" value="Unassembled WGS sequence"/>
</dbReference>
<feature type="region of interest" description="Disordered" evidence="1">
    <location>
        <begin position="1"/>
        <end position="125"/>
    </location>
</feature>
<dbReference type="AlphaFoldDB" id="A0AAJ1WD01"/>
<accession>A0AAJ1WD01</accession>
<proteinExistence type="predicted"/>
<keyword evidence="3" id="KW-1185">Reference proteome</keyword>
<sequence>MTQENQQAEPESAPGGYGTPTAEQEAAGTQGGQQSSSGARQSGGASPAGADTNEPQSGTGQDPVPHDMDLPSSAAEIDESNDDSQGSAPNSSESGQEATGIPDGSGNDLPQEESPNDDDESFDAG</sequence>
<reference evidence="2 3" key="1">
    <citation type="submission" date="2023-07" db="EMBL/GenBank/DDBJ databases">
        <title>Sorghum-associated microbial communities from plants grown in Nebraska, USA.</title>
        <authorList>
            <person name="Schachtman D."/>
        </authorList>
    </citation>
    <scope>NUCLEOTIDE SEQUENCE [LARGE SCALE GENOMIC DNA]</scope>
    <source>
        <strain evidence="2 3">DS1001</strain>
    </source>
</reference>
<organism evidence="2 3">
    <name type="scientific">Pseudarthrobacter niigatensis</name>
    <dbReference type="NCBI Taxonomy" id="369935"/>
    <lineage>
        <taxon>Bacteria</taxon>
        <taxon>Bacillati</taxon>
        <taxon>Actinomycetota</taxon>
        <taxon>Actinomycetes</taxon>
        <taxon>Micrococcales</taxon>
        <taxon>Micrococcaceae</taxon>
        <taxon>Pseudarthrobacter</taxon>
    </lineage>
</organism>
<feature type="compositionally biased region" description="Polar residues" evidence="1">
    <location>
        <begin position="83"/>
        <end position="97"/>
    </location>
</feature>
<evidence type="ECO:0000313" key="3">
    <source>
        <dbReference type="Proteomes" id="UP001239267"/>
    </source>
</evidence>
<dbReference type="RefSeq" id="WP_307358602.1">
    <property type="nucleotide sequence ID" value="NZ_JAUSTB010000004.1"/>
</dbReference>
<comment type="caution">
    <text evidence="2">The sequence shown here is derived from an EMBL/GenBank/DDBJ whole genome shotgun (WGS) entry which is preliminary data.</text>
</comment>
<evidence type="ECO:0000256" key="1">
    <source>
        <dbReference type="SAM" id="MobiDB-lite"/>
    </source>
</evidence>
<dbReference type="EMBL" id="JAUSTB010000004">
    <property type="protein sequence ID" value="MDQ0145634.1"/>
    <property type="molecule type" value="Genomic_DNA"/>
</dbReference>
<feature type="compositionally biased region" description="Low complexity" evidence="1">
    <location>
        <begin position="22"/>
        <end position="50"/>
    </location>
</feature>
<feature type="compositionally biased region" description="Acidic residues" evidence="1">
    <location>
        <begin position="110"/>
        <end position="125"/>
    </location>
</feature>